<feature type="region of interest" description="Disordered" evidence="1">
    <location>
        <begin position="25"/>
        <end position="98"/>
    </location>
</feature>
<organism evidence="3">
    <name type="scientific">Strongyloides stercoralis</name>
    <name type="common">Threadworm</name>
    <dbReference type="NCBI Taxonomy" id="6248"/>
    <lineage>
        <taxon>Eukaryota</taxon>
        <taxon>Metazoa</taxon>
        <taxon>Ecdysozoa</taxon>
        <taxon>Nematoda</taxon>
        <taxon>Chromadorea</taxon>
        <taxon>Rhabditida</taxon>
        <taxon>Tylenchina</taxon>
        <taxon>Panagrolaimomorpha</taxon>
        <taxon>Strongyloidoidea</taxon>
        <taxon>Strongyloididae</taxon>
        <taxon>Strongyloides</taxon>
    </lineage>
</organism>
<keyword evidence="2" id="KW-0732">Signal</keyword>
<proteinExistence type="predicted"/>
<sequence>MNLKLLVFIFILSMITVSYGLPVTGSVDSSPESIENDSSSSNNAKRQKRSVGETSSNDSTEDLKNGSEKSFKAEGLEDSDEDCDKPRRTTTTFPKMKI</sequence>
<evidence type="ECO:0000313" key="3">
    <source>
        <dbReference type="WBParaSite" id="SSTP_0000405000.1"/>
    </source>
</evidence>
<feature type="chain" id="PRO_5005327383" evidence="2">
    <location>
        <begin position="21"/>
        <end position="98"/>
    </location>
</feature>
<evidence type="ECO:0000256" key="2">
    <source>
        <dbReference type="SAM" id="SignalP"/>
    </source>
</evidence>
<feature type="compositionally biased region" description="Polar residues" evidence="1">
    <location>
        <begin position="89"/>
        <end position="98"/>
    </location>
</feature>
<evidence type="ECO:0000256" key="1">
    <source>
        <dbReference type="SAM" id="MobiDB-lite"/>
    </source>
</evidence>
<protein>
    <submittedName>
        <fullName evidence="3">Secreted protein</fullName>
    </submittedName>
</protein>
<feature type="signal peptide" evidence="2">
    <location>
        <begin position="1"/>
        <end position="20"/>
    </location>
</feature>
<name>A0A0K0E3H8_STRER</name>
<accession>A0A0K0E3H8</accession>
<reference evidence="3" key="1">
    <citation type="submission" date="2015-08" db="UniProtKB">
        <authorList>
            <consortium name="WormBaseParasite"/>
        </authorList>
    </citation>
    <scope>IDENTIFICATION</scope>
</reference>
<dbReference type="WBParaSite" id="SSTP_0000405000.1">
    <property type="protein sequence ID" value="SSTP_0000405000.1"/>
    <property type="gene ID" value="SSTP_0000405000"/>
</dbReference>
<feature type="compositionally biased region" description="Basic and acidic residues" evidence="1">
    <location>
        <begin position="61"/>
        <end position="75"/>
    </location>
</feature>
<feature type="compositionally biased region" description="Low complexity" evidence="1">
    <location>
        <begin position="28"/>
        <end position="43"/>
    </location>
</feature>
<dbReference type="AlphaFoldDB" id="A0A0K0E3H8"/>